<protein>
    <recommendedName>
        <fullName evidence="7">Flagellar protein</fullName>
    </recommendedName>
</protein>
<evidence type="ECO:0000256" key="5">
    <source>
        <dbReference type="ARBA" id="ARBA00023143"/>
    </source>
</evidence>
<dbReference type="EMBL" id="JALNMH010000014">
    <property type="protein sequence ID" value="MCK7595142.1"/>
    <property type="molecule type" value="Genomic_DNA"/>
</dbReference>
<evidence type="ECO:0000256" key="1">
    <source>
        <dbReference type="ARBA" id="ARBA00022475"/>
    </source>
</evidence>
<dbReference type="PANTHER" id="PTHR38766:SF1">
    <property type="entry name" value="FLAGELLAR PROTEIN FLIO"/>
    <property type="match status" value="1"/>
</dbReference>
<feature type="transmembrane region" description="Helical" evidence="7">
    <location>
        <begin position="12"/>
        <end position="34"/>
    </location>
</feature>
<dbReference type="InterPro" id="IPR022781">
    <property type="entry name" value="Flagellar_biosynth_FliO"/>
</dbReference>
<gene>
    <name evidence="8" type="primary">fliO</name>
    <name evidence="8" type="ORF">M0G41_15855</name>
</gene>
<evidence type="ECO:0000256" key="7">
    <source>
        <dbReference type="RuleBase" id="RU362064"/>
    </source>
</evidence>
<evidence type="ECO:0000256" key="3">
    <source>
        <dbReference type="ARBA" id="ARBA00022989"/>
    </source>
</evidence>
<comment type="similarity">
    <text evidence="6 7">Belongs to the FliO/MopB family.</text>
</comment>
<name>A0ABT0GL79_9GAMM</name>
<dbReference type="Pfam" id="PF04347">
    <property type="entry name" value="FliO"/>
    <property type="match status" value="1"/>
</dbReference>
<dbReference type="Proteomes" id="UP001431449">
    <property type="component" value="Unassembled WGS sequence"/>
</dbReference>
<keyword evidence="2 7" id="KW-0812">Transmembrane</keyword>
<proteinExistence type="inferred from homology"/>
<comment type="caution">
    <text evidence="8">The sequence shown here is derived from an EMBL/GenBank/DDBJ whole genome shotgun (WGS) entry which is preliminary data.</text>
</comment>
<dbReference type="InterPro" id="IPR052205">
    <property type="entry name" value="FliO/MopB"/>
</dbReference>
<evidence type="ECO:0000256" key="2">
    <source>
        <dbReference type="ARBA" id="ARBA00022692"/>
    </source>
</evidence>
<accession>A0ABT0GL79</accession>
<evidence type="ECO:0000313" key="8">
    <source>
        <dbReference type="EMBL" id="MCK7595142.1"/>
    </source>
</evidence>
<evidence type="ECO:0000256" key="6">
    <source>
        <dbReference type="ARBA" id="ARBA00037937"/>
    </source>
</evidence>
<comment type="subcellular location">
    <subcellularLocation>
        <location evidence="7">Cell membrane</location>
    </subcellularLocation>
    <subcellularLocation>
        <location evidence="7">Bacterial flagellum basal body</location>
    </subcellularLocation>
</comment>
<dbReference type="RefSeq" id="WP_248210908.1">
    <property type="nucleotide sequence ID" value="NZ_JALNMH010000014.1"/>
</dbReference>
<dbReference type="NCBIfam" id="TIGR03500">
    <property type="entry name" value="FliO_TIGR"/>
    <property type="match status" value="1"/>
</dbReference>
<evidence type="ECO:0000256" key="4">
    <source>
        <dbReference type="ARBA" id="ARBA00023136"/>
    </source>
</evidence>
<keyword evidence="8" id="KW-0969">Cilium</keyword>
<keyword evidence="4 7" id="KW-0472">Membrane</keyword>
<sequence length="112" mass="11903">MESAAGTGTLGALGGSLIALLLVVGLILLLAWLLRKLPGGALRAHRDLRVVAQVGVGVRERVVVVAVGDTQLLLGVTSENVNLLHRLETPLPEQPAADFRALLKRTREEADR</sequence>
<keyword evidence="8" id="KW-0966">Cell projection</keyword>
<keyword evidence="1 7" id="KW-1003">Cell membrane</keyword>
<reference evidence="8" key="1">
    <citation type="submission" date="2022-04" db="EMBL/GenBank/DDBJ databases">
        <title>Lysobacter sp. CAU 1642 isolated from sea sand.</title>
        <authorList>
            <person name="Kim W."/>
        </authorList>
    </citation>
    <scope>NUCLEOTIDE SEQUENCE</scope>
    <source>
        <strain evidence="8">CAU 1642</strain>
    </source>
</reference>
<keyword evidence="9" id="KW-1185">Reference proteome</keyword>
<evidence type="ECO:0000313" key="9">
    <source>
        <dbReference type="Proteomes" id="UP001431449"/>
    </source>
</evidence>
<organism evidence="8 9">
    <name type="scientific">Pseudomarimonas salicorniae</name>
    <dbReference type="NCBI Taxonomy" id="2933270"/>
    <lineage>
        <taxon>Bacteria</taxon>
        <taxon>Pseudomonadati</taxon>
        <taxon>Pseudomonadota</taxon>
        <taxon>Gammaproteobacteria</taxon>
        <taxon>Lysobacterales</taxon>
        <taxon>Lysobacteraceae</taxon>
        <taxon>Pseudomarimonas</taxon>
    </lineage>
</organism>
<keyword evidence="8" id="KW-0282">Flagellum</keyword>
<dbReference type="PANTHER" id="PTHR38766">
    <property type="entry name" value="FLAGELLAR PROTEIN FLIO"/>
    <property type="match status" value="1"/>
</dbReference>
<keyword evidence="3 7" id="KW-1133">Transmembrane helix</keyword>
<keyword evidence="5 7" id="KW-0975">Bacterial flagellum</keyword>